<dbReference type="OrthoDB" id="9788959at2"/>
<accession>A0A5C6RJL4</accession>
<dbReference type="InterPro" id="IPR006016">
    <property type="entry name" value="UspA"/>
</dbReference>
<dbReference type="SUPFAM" id="SSF52402">
    <property type="entry name" value="Adenine nucleotide alpha hydrolases-like"/>
    <property type="match status" value="2"/>
</dbReference>
<dbReference type="AlphaFoldDB" id="A0A5C6RJL4"/>
<dbReference type="PRINTS" id="PR01438">
    <property type="entry name" value="UNVRSLSTRESS"/>
</dbReference>
<dbReference type="PANTHER" id="PTHR46268:SF6">
    <property type="entry name" value="UNIVERSAL STRESS PROTEIN UP12"/>
    <property type="match status" value="1"/>
</dbReference>
<dbReference type="Proteomes" id="UP000321580">
    <property type="component" value="Unassembled WGS sequence"/>
</dbReference>
<reference evidence="3 4" key="1">
    <citation type="submission" date="2019-08" db="EMBL/GenBank/DDBJ databases">
        <title>Genome of Phaeodactylibacter luteus.</title>
        <authorList>
            <person name="Bowman J.P."/>
        </authorList>
    </citation>
    <scope>NUCLEOTIDE SEQUENCE [LARGE SCALE GENOMIC DNA]</scope>
    <source>
        <strain evidence="3 4">KCTC 42180</strain>
    </source>
</reference>
<comment type="caution">
    <text evidence="3">The sequence shown here is derived from an EMBL/GenBank/DDBJ whole genome shotgun (WGS) entry which is preliminary data.</text>
</comment>
<dbReference type="Gene3D" id="3.40.50.12370">
    <property type="match status" value="1"/>
</dbReference>
<dbReference type="InterPro" id="IPR006015">
    <property type="entry name" value="Universal_stress_UspA"/>
</dbReference>
<feature type="domain" description="UspA" evidence="2">
    <location>
        <begin position="261"/>
        <end position="318"/>
    </location>
</feature>
<comment type="similarity">
    <text evidence="1">Belongs to the universal stress protein A family.</text>
</comment>
<sequence length="321" mass="35366">MCSRGSGPVPVELPGQLCPAAPVFFLTRQRHPCFPMRRCHSCKKAPIMKKILVPTDFSEVAANAYRFAQVLSERVGAHTELLHAYHPSFDYANPYLDVPAVEFEQIKQELLQQFAEAYTDAQGGVAVLPKTRLNIGFAAEEIVRLSEGYDLIVMGTTGQGNLLERAFGSVSTHVARFAKCPVLLVPRQCKCQSIEQVVFASSHPEADAALLEPVLDIAGGDVKDVHFVHVEKQAHLPYHIGEAMHEKASYAGHPNLGIHAIEIECPDVQEGVIQYADEAGADMIVTGTVQRSFLDRLFHKSVTRQMAFHTEVPLLVMKLDA</sequence>
<evidence type="ECO:0000256" key="1">
    <source>
        <dbReference type="ARBA" id="ARBA00008791"/>
    </source>
</evidence>
<organism evidence="3 4">
    <name type="scientific">Phaeodactylibacter luteus</name>
    <dbReference type="NCBI Taxonomy" id="1564516"/>
    <lineage>
        <taxon>Bacteria</taxon>
        <taxon>Pseudomonadati</taxon>
        <taxon>Bacteroidota</taxon>
        <taxon>Saprospiria</taxon>
        <taxon>Saprospirales</taxon>
        <taxon>Haliscomenobacteraceae</taxon>
        <taxon>Phaeodactylibacter</taxon>
    </lineage>
</organism>
<name>A0A5C6RJL4_9BACT</name>
<gene>
    <name evidence="3" type="ORF">FRY97_14085</name>
</gene>
<evidence type="ECO:0000259" key="2">
    <source>
        <dbReference type="Pfam" id="PF00582"/>
    </source>
</evidence>
<dbReference type="PANTHER" id="PTHR46268">
    <property type="entry name" value="STRESS RESPONSE PROTEIN NHAX"/>
    <property type="match status" value="1"/>
</dbReference>
<evidence type="ECO:0000313" key="4">
    <source>
        <dbReference type="Proteomes" id="UP000321580"/>
    </source>
</evidence>
<keyword evidence="4" id="KW-1185">Reference proteome</keyword>
<evidence type="ECO:0000313" key="3">
    <source>
        <dbReference type="EMBL" id="TXB62407.1"/>
    </source>
</evidence>
<dbReference type="EMBL" id="VOOR01000030">
    <property type="protein sequence ID" value="TXB62407.1"/>
    <property type="molecule type" value="Genomic_DNA"/>
</dbReference>
<proteinExistence type="inferred from homology"/>
<protein>
    <submittedName>
        <fullName evidence="3">Universal stress protein</fullName>
    </submittedName>
</protein>
<feature type="domain" description="UspA" evidence="2">
    <location>
        <begin position="48"/>
        <end position="186"/>
    </location>
</feature>
<dbReference type="CDD" id="cd00293">
    <property type="entry name" value="USP-like"/>
    <property type="match status" value="2"/>
</dbReference>
<dbReference type="Pfam" id="PF00582">
    <property type="entry name" value="Usp"/>
    <property type="match status" value="2"/>
</dbReference>